<comment type="similarity">
    <text evidence="2 7">Belongs to the EPSP synthase family.</text>
</comment>
<dbReference type="GO" id="GO:0009423">
    <property type="term" value="P:chorismate biosynthetic process"/>
    <property type="evidence" value="ECO:0007669"/>
    <property type="project" value="UniProtKB-UniRule"/>
</dbReference>
<evidence type="ECO:0000256" key="6">
    <source>
        <dbReference type="ARBA" id="ARBA00044633"/>
    </source>
</evidence>
<dbReference type="Gene3D" id="3.65.10.10">
    <property type="entry name" value="Enolpyruvate transferase domain"/>
    <property type="match status" value="2"/>
</dbReference>
<evidence type="ECO:0000256" key="1">
    <source>
        <dbReference type="ARBA" id="ARBA00004811"/>
    </source>
</evidence>
<dbReference type="AlphaFoldDB" id="A0A173US33"/>
<feature type="binding site" evidence="7">
    <location>
        <position position="369"/>
    </location>
    <ligand>
        <name>phosphoenolpyruvate</name>
        <dbReference type="ChEBI" id="CHEBI:58702"/>
    </ligand>
</feature>
<feature type="binding site" evidence="7">
    <location>
        <position position="338"/>
    </location>
    <ligand>
        <name>3-phosphoshikimate</name>
        <dbReference type="ChEBI" id="CHEBI:145989"/>
    </ligand>
</feature>
<dbReference type="EC" id="2.5.1.19" evidence="7"/>
<feature type="binding site" evidence="7">
    <location>
        <position position="142"/>
    </location>
    <ligand>
        <name>phosphoenolpyruvate</name>
        <dbReference type="ChEBI" id="CHEBI:58702"/>
    </ligand>
</feature>
<comment type="catalytic activity">
    <reaction evidence="6">
        <text>3-phosphoshikimate + phosphoenolpyruvate = 5-O-(1-carboxyvinyl)-3-phosphoshikimate + phosphate</text>
        <dbReference type="Rhea" id="RHEA:21256"/>
        <dbReference type="ChEBI" id="CHEBI:43474"/>
        <dbReference type="ChEBI" id="CHEBI:57701"/>
        <dbReference type="ChEBI" id="CHEBI:58702"/>
        <dbReference type="ChEBI" id="CHEBI:145989"/>
        <dbReference type="EC" id="2.5.1.19"/>
    </reaction>
    <physiologicalReaction direction="left-to-right" evidence="6">
        <dbReference type="Rhea" id="RHEA:21257"/>
    </physiologicalReaction>
</comment>
<dbReference type="HAMAP" id="MF_00210">
    <property type="entry name" value="EPSP_synth"/>
    <property type="match status" value="1"/>
</dbReference>
<dbReference type="CDD" id="cd01556">
    <property type="entry name" value="EPSP_synthase"/>
    <property type="match status" value="1"/>
</dbReference>
<dbReference type="UniPathway" id="UPA00053">
    <property type="reaction ID" value="UER00089"/>
</dbReference>
<feature type="binding site" evidence="7">
    <location>
        <position position="196"/>
    </location>
    <ligand>
        <name>phosphoenolpyruvate</name>
        <dbReference type="ChEBI" id="CHEBI:58702"/>
    </ligand>
</feature>
<reference evidence="9 10" key="1">
    <citation type="submission" date="2015-09" db="EMBL/GenBank/DDBJ databases">
        <authorList>
            <consortium name="Pathogen Informatics"/>
        </authorList>
    </citation>
    <scope>NUCLEOTIDE SEQUENCE [LARGE SCALE GENOMIC DNA]</scope>
    <source>
        <strain evidence="9 10">2789STDY5608891</strain>
    </source>
</reference>
<dbReference type="Pfam" id="PF00275">
    <property type="entry name" value="EPSP_synthase"/>
    <property type="match status" value="1"/>
</dbReference>
<organism evidence="9 10">
    <name type="scientific">Eubacterium ramulus</name>
    <dbReference type="NCBI Taxonomy" id="39490"/>
    <lineage>
        <taxon>Bacteria</taxon>
        <taxon>Bacillati</taxon>
        <taxon>Bacillota</taxon>
        <taxon>Clostridia</taxon>
        <taxon>Eubacteriales</taxon>
        <taxon>Eubacteriaceae</taxon>
        <taxon>Eubacterium</taxon>
    </lineage>
</organism>
<evidence type="ECO:0000256" key="4">
    <source>
        <dbReference type="ARBA" id="ARBA00022679"/>
    </source>
</evidence>
<feature type="binding site" evidence="7">
    <location>
        <position position="365"/>
    </location>
    <ligand>
        <name>3-phosphoshikimate</name>
        <dbReference type="ChEBI" id="CHEBI:145989"/>
    </ligand>
</feature>
<keyword evidence="3 7" id="KW-0028">Amino-acid biosynthesis</keyword>
<evidence type="ECO:0000256" key="2">
    <source>
        <dbReference type="ARBA" id="ARBA00009948"/>
    </source>
</evidence>
<feature type="domain" description="Enolpyruvate transferase" evidence="8">
    <location>
        <begin position="31"/>
        <end position="443"/>
    </location>
</feature>
<dbReference type="PANTHER" id="PTHR21090">
    <property type="entry name" value="AROM/DEHYDROQUINATE SYNTHASE"/>
    <property type="match status" value="1"/>
</dbReference>
<feature type="binding site" evidence="7">
    <location>
        <position position="46"/>
    </location>
    <ligand>
        <name>3-phosphoshikimate</name>
        <dbReference type="ChEBI" id="CHEBI:145989"/>
    </ligand>
</feature>
<evidence type="ECO:0000256" key="7">
    <source>
        <dbReference type="HAMAP-Rule" id="MF_00210"/>
    </source>
</evidence>
<dbReference type="GeneID" id="97391965"/>
<feature type="active site" description="Proton acceptor" evidence="7">
    <location>
        <position position="338"/>
    </location>
</feature>
<dbReference type="GO" id="GO:0009073">
    <property type="term" value="P:aromatic amino acid family biosynthetic process"/>
    <property type="evidence" value="ECO:0007669"/>
    <property type="project" value="UniProtKB-KW"/>
</dbReference>
<evidence type="ECO:0000259" key="8">
    <source>
        <dbReference type="Pfam" id="PF00275"/>
    </source>
</evidence>
<dbReference type="GO" id="GO:0008652">
    <property type="term" value="P:amino acid biosynthetic process"/>
    <property type="evidence" value="ECO:0007669"/>
    <property type="project" value="UniProtKB-KW"/>
</dbReference>
<evidence type="ECO:0000256" key="5">
    <source>
        <dbReference type="ARBA" id="ARBA00023141"/>
    </source>
</evidence>
<feature type="binding site" evidence="7">
    <location>
        <position position="435"/>
    </location>
    <ligand>
        <name>phosphoenolpyruvate</name>
        <dbReference type="ChEBI" id="CHEBI:58702"/>
    </ligand>
</feature>
<feature type="binding site" evidence="7">
    <location>
        <position position="41"/>
    </location>
    <ligand>
        <name>phosphoenolpyruvate</name>
        <dbReference type="ChEBI" id="CHEBI:58702"/>
    </ligand>
</feature>
<dbReference type="InterPro" id="IPR036968">
    <property type="entry name" value="Enolpyruvate_Tfrase_sf"/>
</dbReference>
<feature type="binding site" evidence="7">
    <location>
        <position position="41"/>
    </location>
    <ligand>
        <name>3-phosphoshikimate</name>
        <dbReference type="ChEBI" id="CHEBI:145989"/>
    </ligand>
</feature>
<feature type="binding site" evidence="7">
    <location>
        <position position="42"/>
    </location>
    <ligand>
        <name>3-phosphoshikimate</name>
        <dbReference type="ChEBI" id="CHEBI:145989"/>
    </ligand>
</feature>
<dbReference type="PIRSF" id="PIRSF000505">
    <property type="entry name" value="EPSPS"/>
    <property type="match status" value="1"/>
</dbReference>
<evidence type="ECO:0000313" key="10">
    <source>
        <dbReference type="Proteomes" id="UP000095492"/>
    </source>
</evidence>
<dbReference type="GO" id="GO:0005737">
    <property type="term" value="C:cytoplasm"/>
    <property type="evidence" value="ECO:0007669"/>
    <property type="project" value="UniProtKB-SubCell"/>
</dbReference>
<dbReference type="SUPFAM" id="SSF55205">
    <property type="entry name" value="EPT/RTPC-like"/>
    <property type="match status" value="1"/>
</dbReference>
<dbReference type="GO" id="GO:0003866">
    <property type="term" value="F:3-phosphoshikimate 1-carboxyvinyltransferase activity"/>
    <property type="evidence" value="ECO:0007669"/>
    <property type="project" value="UniProtKB-UniRule"/>
</dbReference>
<dbReference type="RefSeq" id="WP_404856491.1">
    <property type="nucleotide sequence ID" value="NZ_CP173382.1"/>
</dbReference>
<dbReference type="STRING" id="39490.ERS852448_02235"/>
<keyword evidence="4 7" id="KW-0808">Transferase</keyword>
<comment type="pathway">
    <text evidence="1 7">Metabolic intermediate biosynthesis; chorismate biosynthesis; chorismate from D-erythrose 4-phosphate and phosphoenolpyruvate: step 6/7.</text>
</comment>
<feature type="binding site" evidence="7">
    <location>
        <position position="196"/>
    </location>
    <ligand>
        <name>3-phosphoshikimate</name>
        <dbReference type="ChEBI" id="CHEBI:145989"/>
    </ligand>
</feature>
<feature type="binding site" evidence="7">
    <location>
        <position position="195"/>
    </location>
    <ligand>
        <name>3-phosphoshikimate</name>
        <dbReference type="ChEBI" id="CHEBI:145989"/>
    </ligand>
</feature>
<name>A0A173US33_EUBRA</name>
<evidence type="ECO:0000313" key="9">
    <source>
        <dbReference type="EMBL" id="CUN17862.1"/>
    </source>
</evidence>
<dbReference type="InterPro" id="IPR013792">
    <property type="entry name" value="RNA3'P_cycl/enolpyr_Trfase_a/b"/>
</dbReference>
<feature type="binding site" evidence="7">
    <location>
        <position position="114"/>
    </location>
    <ligand>
        <name>phosphoenolpyruvate</name>
        <dbReference type="ChEBI" id="CHEBI:58702"/>
    </ligand>
</feature>
<gene>
    <name evidence="7 9" type="primary">aroA</name>
    <name evidence="9" type="ORF">ERS852448_02235</name>
</gene>
<proteinExistence type="inferred from homology"/>
<evidence type="ECO:0000256" key="3">
    <source>
        <dbReference type="ARBA" id="ARBA00022605"/>
    </source>
</evidence>
<keyword evidence="7" id="KW-0963">Cytoplasm</keyword>
<dbReference type="PANTHER" id="PTHR21090:SF5">
    <property type="entry name" value="PENTAFUNCTIONAL AROM POLYPEPTIDE"/>
    <property type="match status" value="1"/>
</dbReference>
<dbReference type="Proteomes" id="UP000095492">
    <property type="component" value="Unassembled WGS sequence"/>
</dbReference>
<feature type="binding site" evidence="7">
    <location>
        <position position="410"/>
    </location>
    <ligand>
        <name>phosphoenolpyruvate</name>
        <dbReference type="ChEBI" id="CHEBI:58702"/>
    </ligand>
</feature>
<accession>A0A173US33</accession>
<dbReference type="EMBL" id="CYYA01000016">
    <property type="protein sequence ID" value="CUN17862.1"/>
    <property type="molecule type" value="Genomic_DNA"/>
</dbReference>
<comment type="caution">
    <text evidence="7">Lacks conserved residue(s) required for the propagation of feature annotation.</text>
</comment>
<comment type="subcellular location">
    <subcellularLocation>
        <location evidence="7">Cytoplasm</location>
    </subcellularLocation>
</comment>
<dbReference type="InterPro" id="IPR006264">
    <property type="entry name" value="EPSP_synthase"/>
</dbReference>
<protein>
    <recommendedName>
        <fullName evidence="7">3-phosphoshikimate 1-carboxyvinyltransferase</fullName>
        <ecNumber evidence="7">2.5.1.19</ecNumber>
    </recommendedName>
    <alternativeName>
        <fullName evidence="7">5-enolpyruvylshikimate-3-phosphate synthase</fullName>
        <shortName evidence="7">EPSP synthase</shortName>
        <shortName evidence="7">EPSPS</shortName>
    </alternativeName>
</protein>
<comment type="subunit">
    <text evidence="7">Monomer.</text>
</comment>
<comment type="function">
    <text evidence="7">Catalyzes the transfer of the enolpyruvyl moiety of phosphoenolpyruvate (PEP) to the 5-hydroxyl of shikimate-3-phosphate (S3P) to produce enolpyruvyl shikimate-3-phosphate and inorganic phosphate.</text>
</comment>
<feature type="binding site" evidence="7">
    <location>
        <position position="194"/>
    </location>
    <ligand>
        <name>3-phosphoshikimate</name>
        <dbReference type="ChEBI" id="CHEBI:145989"/>
    </ligand>
</feature>
<keyword evidence="5 7" id="KW-0057">Aromatic amino acid biosynthesis</keyword>
<dbReference type="NCBIfam" id="TIGR01356">
    <property type="entry name" value="aroA"/>
    <property type="match status" value="1"/>
</dbReference>
<sequence>MTSTSAGGEQQDYIGKNSMDSYEVKKVTVPVNWETDVPGSKSITNRALLLAALCREQVRLQGVLFSDDSRHFLSSLQSLGYEVQIDEAACAVEVHGHGGSLPVTSGEIHVGSAGTAARFLTAMLGVAEGTFVIQASEQMKKRPMKPLFEALLSLGASVEWLGAAWHLPVRITGAGAHIRNLSGQAVLNLDINESTQFLSAFLLIAPLFPHGIRIHITSAKTDGSYIRITRRMMEEFGVEAVFDGCDYMVQAAGGYQRSGYQIEPDVSGACYFYAAAAMTGGSAKVHHVHWSSMQGDMKFLKLLEQMGCTLTEEDDGIRLNGPSDGLKGLKVDMNDFSDQALTLAAIAPYASSDVTITHIGHIRGQECDRLHAIVMNLKNAGITCEEGDDWVCIHPGKPQPCQIETFDDHRVAMAFTVMGLGCDGIEILNPGCCKKTFENYFVVLDSLLKH</sequence>
<dbReference type="InterPro" id="IPR001986">
    <property type="entry name" value="Enolpyruvate_Tfrase_dom"/>
</dbReference>